<dbReference type="Gene3D" id="2.40.128.200">
    <property type="match status" value="1"/>
</dbReference>
<reference evidence="7" key="1">
    <citation type="submission" date="2022-11" db="EMBL/GenBank/DDBJ databases">
        <title>Methylomonas rapida sp. nov., Carotenoid-Producing Obligate Methanotrophs with High Growth Characteristics and Biotechnological Potential.</title>
        <authorList>
            <person name="Tikhonova E.N."/>
            <person name="Suleimanov R.Z."/>
            <person name="Miroshnikov K."/>
            <person name="Oshkin I.Y."/>
            <person name="Belova S.E."/>
            <person name="Danilova O.V."/>
            <person name="Ashikhmin A."/>
            <person name="Konopkin A."/>
            <person name="But S.Y."/>
            <person name="Khmelenina V.N."/>
            <person name="Kuznetsov N."/>
            <person name="Pimenov N.V."/>
            <person name="Dedysh S.N."/>
        </authorList>
    </citation>
    <scope>NUCLEOTIDE SEQUENCE</scope>
    <source>
        <strain evidence="7">MP1</strain>
    </source>
</reference>
<accession>A0ABY7GGK4</accession>
<dbReference type="Pfam" id="PF09864">
    <property type="entry name" value="MliC"/>
    <property type="match status" value="1"/>
</dbReference>
<keyword evidence="2" id="KW-0472">Membrane</keyword>
<evidence type="ECO:0000313" key="7">
    <source>
        <dbReference type="EMBL" id="WAR43133.1"/>
    </source>
</evidence>
<feature type="chain" id="PRO_5045071998" evidence="5">
    <location>
        <begin position="35"/>
        <end position="120"/>
    </location>
</feature>
<proteinExistence type="predicted"/>
<evidence type="ECO:0000256" key="2">
    <source>
        <dbReference type="ARBA" id="ARBA00023136"/>
    </source>
</evidence>
<evidence type="ECO:0000256" key="4">
    <source>
        <dbReference type="ARBA" id="ARBA00023288"/>
    </source>
</evidence>
<gene>
    <name evidence="7" type="ORF">NM686_012080</name>
</gene>
<dbReference type="SUPFAM" id="SSF141488">
    <property type="entry name" value="YdhA-like"/>
    <property type="match status" value="1"/>
</dbReference>
<dbReference type="InterPro" id="IPR018660">
    <property type="entry name" value="MliC"/>
</dbReference>
<dbReference type="InterPro" id="IPR036328">
    <property type="entry name" value="MliC_sf"/>
</dbReference>
<keyword evidence="8" id="KW-1185">Reference proteome</keyword>
<name>A0ABY7GGK4_9GAMM</name>
<keyword evidence="3" id="KW-0564">Palmitate</keyword>
<feature type="signal peptide" evidence="5">
    <location>
        <begin position="1"/>
        <end position="34"/>
    </location>
</feature>
<dbReference type="EMBL" id="CP113517">
    <property type="protein sequence ID" value="WAR43133.1"/>
    <property type="molecule type" value="Genomic_DNA"/>
</dbReference>
<dbReference type="Proteomes" id="UP001162780">
    <property type="component" value="Chromosome"/>
</dbReference>
<evidence type="ECO:0000256" key="5">
    <source>
        <dbReference type="SAM" id="SignalP"/>
    </source>
</evidence>
<organism evidence="7 8">
    <name type="scientific">Methylomonas rapida</name>
    <dbReference type="NCBI Taxonomy" id="2963939"/>
    <lineage>
        <taxon>Bacteria</taxon>
        <taxon>Pseudomonadati</taxon>
        <taxon>Pseudomonadota</taxon>
        <taxon>Gammaproteobacteria</taxon>
        <taxon>Methylococcales</taxon>
        <taxon>Methylococcaceae</taxon>
        <taxon>Methylomonas</taxon>
    </lineage>
</organism>
<evidence type="ECO:0000256" key="3">
    <source>
        <dbReference type="ARBA" id="ARBA00023139"/>
    </source>
</evidence>
<feature type="domain" description="C-type lysozyme inhibitor" evidence="6">
    <location>
        <begin position="43"/>
        <end position="106"/>
    </location>
</feature>
<protein>
    <submittedName>
        <fullName evidence="7">MliC family protein</fullName>
    </submittedName>
</protein>
<evidence type="ECO:0000259" key="6">
    <source>
        <dbReference type="Pfam" id="PF09864"/>
    </source>
</evidence>
<keyword evidence="1 5" id="KW-0732">Signal</keyword>
<sequence>MPKSPFNTDSAVIQMKSACLILIATLSMAMPASANEDYLAGVYLSESGEKMTASFNNQEHTVSLLLPNQKTVTLHLAISGSGARYTKGDSEFWEHHGQATYSENGKIIFVGKVLAPSTHP</sequence>
<dbReference type="RefSeq" id="WP_269021762.1">
    <property type="nucleotide sequence ID" value="NZ_CP113517.1"/>
</dbReference>
<keyword evidence="4" id="KW-0449">Lipoprotein</keyword>
<evidence type="ECO:0000256" key="1">
    <source>
        <dbReference type="ARBA" id="ARBA00022729"/>
    </source>
</evidence>
<evidence type="ECO:0000313" key="8">
    <source>
        <dbReference type="Proteomes" id="UP001162780"/>
    </source>
</evidence>